<comment type="caution">
    <text evidence="2">The sequence shown here is derived from an EMBL/GenBank/DDBJ whole genome shotgun (WGS) entry which is preliminary data.</text>
</comment>
<feature type="signal peptide" evidence="1">
    <location>
        <begin position="1"/>
        <end position="18"/>
    </location>
</feature>
<dbReference type="Gene3D" id="1.20.1280.140">
    <property type="match status" value="1"/>
</dbReference>
<dbReference type="EMBL" id="JAAVMX010000005">
    <property type="protein sequence ID" value="KAF4509266.1"/>
    <property type="molecule type" value="Genomic_DNA"/>
</dbReference>
<organism evidence="2 3">
    <name type="scientific">Ophiocordyceps sinensis</name>
    <dbReference type="NCBI Taxonomy" id="72228"/>
    <lineage>
        <taxon>Eukaryota</taxon>
        <taxon>Fungi</taxon>
        <taxon>Dikarya</taxon>
        <taxon>Ascomycota</taxon>
        <taxon>Pezizomycotina</taxon>
        <taxon>Sordariomycetes</taxon>
        <taxon>Hypocreomycetidae</taxon>
        <taxon>Hypocreales</taxon>
        <taxon>Ophiocordycipitaceae</taxon>
        <taxon>Ophiocordyceps</taxon>
    </lineage>
</organism>
<dbReference type="AlphaFoldDB" id="A0A8H4PRY5"/>
<keyword evidence="1" id="KW-0732">Signal</keyword>
<reference evidence="2 3" key="1">
    <citation type="journal article" date="2020" name="Genome Biol. Evol.">
        <title>A new high-quality draft genome assembly of the Chinese cordyceps Ophiocordyceps sinensis.</title>
        <authorList>
            <person name="Shu R."/>
            <person name="Zhang J."/>
            <person name="Meng Q."/>
            <person name="Zhang H."/>
            <person name="Zhou G."/>
            <person name="Li M."/>
            <person name="Wu P."/>
            <person name="Zhao Y."/>
            <person name="Chen C."/>
            <person name="Qin Q."/>
        </authorList>
    </citation>
    <scope>NUCLEOTIDE SEQUENCE [LARGE SCALE GENOMIC DNA]</scope>
    <source>
        <strain evidence="2 3">IOZ07</strain>
    </source>
</reference>
<dbReference type="GO" id="GO:0005576">
    <property type="term" value="C:extracellular region"/>
    <property type="evidence" value="ECO:0007669"/>
    <property type="project" value="TreeGrafter"/>
</dbReference>
<evidence type="ECO:0000313" key="3">
    <source>
        <dbReference type="Proteomes" id="UP000557566"/>
    </source>
</evidence>
<protein>
    <recommendedName>
        <fullName evidence="4">Cell wall galactomannoprotein</fullName>
    </recommendedName>
</protein>
<dbReference type="InterPro" id="IPR021054">
    <property type="entry name" value="Cell_wall_mannoprotein_1"/>
</dbReference>
<dbReference type="PANTHER" id="PTHR38123">
    <property type="entry name" value="CELL WALL SERINE-THREONINE-RICH GALACTOMANNOPROTEIN MP1 (AFU_ORTHOLOGUE AFUA_4G03240)"/>
    <property type="match status" value="1"/>
</dbReference>
<dbReference type="Proteomes" id="UP000557566">
    <property type="component" value="Unassembled WGS sequence"/>
</dbReference>
<sequence>MRLASVLSAAALASSVLGDGNSIRKAIKTIGHDTTALGDVVSAWPGDVLGALPVVGKAVGLFVALKRGSRTARASAPLSFDEALGVATATGDLTSAVNKTLAALVVARPKFDYLLVTPLILVTLDVQRRAANDFGGKVVAKVPKELRPIARQLIKGIDDDFETAIDAYH</sequence>
<dbReference type="PANTHER" id="PTHR38123:SF4">
    <property type="entry name" value="CELL WALL GALACTOMANNOPROTEIN, PUTATIVE (AFU_ORTHOLOGUE AFUA_4G00870)-RELATED"/>
    <property type="match status" value="1"/>
</dbReference>
<evidence type="ECO:0000256" key="1">
    <source>
        <dbReference type="SAM" id="SignalP"/>
    </source>
</evidence>
<evidence type="ECO:0000313" key="2">
    <source>
        <dbReference type="EMBL" id="KAF4509266.1"/>
    </source>
</evidence>
<name>A0A8H4PRY5_9HYPO</name>
<accession>A0A8H4PRY5</accession>
<proteinExistence type="predicted"/>
<gene>
    <name evidence="2" type="ORF">G6O67_005539</name>
</gene>
<feature type="chain" id="PRO_5034889764" description="Cell wall galactomannoprotein" evidence="1">
    <location>
        <begin position="19"/>
        <end position="169"/>
    </location>
</feature>
<keyword evidence="3" id="KW-1185">Reference proteome</keyword>
<dbReference type="Pfam" id="PF12296">
    <property type="entry name" value="HsbA"/>
    <property type="match status" value="1"/>
</dbReference>
<dbReference type="OrthoDB" id="2422134at2759"/>
<evidence type="ECO:0008006" key="4">
    <source>
        <dbReference type="Google" id="ProtNLM"/>
    </source>
</evidence>